<reference evidence="2 3" key="1">
    <citation type="submission" date="2016-11" db="EMBL/GenBank/DDBJ databases">
        <authorList>
            <person name="Jaros S."/>
            <person name="Januszkiewicz K."/>
            <person name="Wedrychowicz H."/>
        </authorList>
    </citation>
    <scope>NUCLEOTIDE SEQUENCE [LARGE SCALE GENOMIC DNA]</scope>
    <source>
        <strain evidence="2 3">DSM 100565</strain>
    </source>
</reference>
<dbReference type="Proteomes" id="UP000184292">
    <property type="component" value="Unassembled WGS sequence"/>
</dbReference>
<keyword evidence="3" id="KW-1185">Reference proteome</keyword>
<dbReference type="STRING" id="1447782.SAMN05444417_2491"/>
<dbReference type="EMBL" id="FQYO01000004">
    <property type="protein sequence ID" value="SHJ00961.1"/>
    <property type="molecule type" value="Genomic_DNA"/>
</dbReference>
<sequence>MGRLRKLAAAGATFAVALGIGFVMQNEGVLAARFGADDRMPSGQDEAAAPGGRAVFGMEITAMAPGVDPRAAAAPLVDEPPTMAPAEIVGHMADPAGMGLPGHAVPFAGTDLPPLQADFSSDTPMMAPDIPGGARPERAPSLEEVEALYGGAEPDDPSVDVPEDAAGPGIVFRPVPQGAAPAPAAGDADPAADGDTALPPTGAGPDLPAARPASPPEVPATGSVTEDQPVPATAASRGCAPSLVAETRPAAMVALSLDAPCHANAVATIHHQGMMFTLALDPEGRAQVTVPALAETAVFMADLGDADGLAALQVPEMASYDRAVLQWQGTSGLALHALEDGAAYGGPGHVSRATPRAPEAALAGEGGFLTLLGDGIAPETYRAEVYSVPAAMNRARSVALNVEAVVTEATCGRPVAAQTLQVAPGMAPQARDLTMTLPECEAVGEYLVLSNLLQDMTLAMR</sequence>
<feature type="compositionally biased region" description="Low complexity" evidence="1">
    <location>
        <begin position="178"/>
        <end position="195"/>
    </location>
</feature>
<evidence type="ECO:0000313" key="2">
    <source>
        <dbReference type="EMBL" id="SHJ00961.1"/>
    </source>
</evidence>
<protein>
    <recommendedName>
        <fullName evidence="4">Translocase</fullName>
    </recommendedName>
</protein>
<feature type="region of interest" description="Disordered" evidence="1">
    <location>
        <begin position="150"/>
        <end position="235"/>
    </location>
</feature>
<evidence type="ECO:0000313" key="3">
    <source>
        <dbReference type="Proteomes" id="UP000184292"/>
    </source>
</evidence>
<proteinExistence type="predicted"/>
<dbReference type="RefSeq" id="WP_170865641.1">
    <property type="nucleotide sequence ID" value="NZ_FQYO01000004.1"/>
</dbReference>
<gene>
    <name evidence="2" type="ORF">SAMN05444417_2491</name>
</gene>
<evidence type="ECO:0008006" key="4">
    <source>
        <dbReference type="Google" id="ProtNLM"/>
    </source>
</evidence>
<dbReference type="AlphaFoldDB" id="A0A1M6FTD5"/>
<organism evidence="2 3">
    <name type="scientific">Wenxinia saemankumensis</name>
    <dbReference type="NCBI Taxonomy" id="1447782"/>
    <lineage>
        <taxon>Bacteria</taxon>
        <taxon>Pseudomonadati</taxon>
        <taxon>Pseudomonadota</taxon>
        <taxon>Alphaproteobacteria</taxon>
        <taxon>Rhodobacterales</taxon>
        <taxon>Roseobacteraceae</taxon>
        <taxon>Wenxinia</taxon>
    </lineage>
</organism>
<name>A0A1M6FTD5_9RHOB</name>
<evidence type="ECO:0000256" key="1">
    <source>
        <dbReference type="SAM" id="MobiDB-lite"/>
    </source>
</evidence>
<feature type="compositionally biased region" description="Acidic residues" evidence="1">
    <location>
        <begin position="153"/>
        <end position="163"/>
    </location>
</feature>
<accession>A0A1M6FTD5</accession>